<name>A0A1K0JCY0_CUPNE</name>
<dbReference type="InterPro" id="IPR050445">
    <property type="entry name" value="Bact_polysacc_biosynth/exp"/>
</dbReference>
<accession>A0A1K0JCY0</accession>
<dbReference type="PANTHER" id="PTHR32309:SF13">
    <property type="entry name" value="FERRIC ENTEROBACTIN TRANSPORT PROTEIN FEPE"/>
    <property type="match status" value="1"/>
</dbReference>
<feature type="transmembrane region" description="Helical" evidence="2">
    <location>
        <begin position="345"/>
        <end position="369"/>
    </location>
</feature>
<evidence type="ECO:0000313" key="3">
    <source>
        <dbReference type="EMBL" id="SCU75810.1"/>
    </source>
</evidence>
<sequence>MTLKFKTGWRRLVQRLSSLSRTWRLALCACLLATVYWAAIASDLYISEARVVVERSDGVGGGAPDFSSLLIGNSAPQDLLLLREYLLSTDMLAKLDARLKLRAHYADRHRDPLSRMWPQDASMERFHDYYLRRISVEYDDFSRMLVINAEAYSPAMAKAITAALVSEGERFMNDMTHRIASEQVVYIERQVHGLGERLNGARQALLAYQNANGLVSARGEVETLSTVVAAAEGNLAQLNVKRNALTEIFTPQSPAIRQLDAEIAAVQDQIAVQRKRMVSAKGSGLNRVAEEQERLQAAAAFALDVYKTALGALERARIEATRKLKNVAVVQSPTLPEYPLRPRRLYNIAVFVLATLMLAAAVHLLSAIIEDHRD</sequence>
<keyword evidence="2" id="KW-0812">Transmembrane</keyword>
<keyword evidence="2" id="KW-1133">Transmembrane helix</keyword>
<protein>
    <submittedName>
        <fullName evidence="3">Capsule polysialic acid export protein</fullName>
    </submittedName>
</protein>
<evidence type="ECO:0000256" key="1">
    <source>
        <dbReference type="SAM" id="Coils"/>
    </source>
</evidence>
<reference evidence="3" key="1">
    <citation type="submission" date="2016-09" db="EMBL/GenBank/DDBJ databases">
        <authorList>
            <person name="Capua I."/>
            <person name="De Benedictis P."/>
            <person name="Joannis T."/>
            <person name="Lombin L.H."/>
            <person name="Cattoli G."/>
        </authorList>
    </citation>
    <scope>NUCLEOTIDE SEQUENCE</scope>
    <source>
        <strain evidence="3">B9</strain>
    </source>
</reference>
<dbReference type="PANTHER" id="PTHR32309">
    <property type="entry name" value="TYROSINE-PROTEIN KINASE"/>
    <property type="match status" value="1"/>
</dbReference>
<keyword evidence="1" id="KW-0175">Coiled coil</keyword>
<dbReference type="GO" id="GO:0004713">
    <property type="term" value="F:protein tyrosine kinase activity"/>
    <property type="evidence" value="ECO:0007669"/>
    <property type="project" value="TreeGrafter"/>
</dbReference>
<gene>
    <name evidence="3" type="primary">kpsE</name>
    <name evidence="3" type="ORF">CNECB9_2540043</name>
</gene>
<feature type="coiled-coil region" evidence="1">
    <location>
        <begin position="228"/>
        <end position="276"/>
    </location>
</feature>
<organism evidence="3">
    <name type="scientific">Cupriavidus necator</name>
    <name type="common">Alcaligenes eutrophus</name>
    <name type="synonym">Ralstonia eutropha</name>
    <dbReference type="NCBI Taxonomy" id="106590"/>
    <lineage>
        <taxon>Bacteria</taxon>
        <taxon>Pseudomonadati</taxon>
        <taxon>Pseudomonadota</taxon>
        <taxon>Betaproteobacteria</taxon>
        <taxon>Burkholderiales</taxon>
        <taxon>Burkholderiaceae</taxon>
        <taxon>Cupriavidus</taxon>
    </lineage>
</organism>
<dbReference type="AlphaFoldDB" id="A0A1K0JCY0"/>
<dbReference type="GO" id="GO:0005886">
    <property type="term" value="C:plasma membrane"/>
    <property type="evidence" value="ECO:0007669"/>
    <property type="project" value="TreeGrafter"/>
</dbReference>
<proteinExistence type="predicted"/>
<evidence type="ECO:0000256" key="2">
    <source>
        <dbReference type="SAM" id="Phobius"/>
    </source>
</evidence>
<keyword evidence="2" id="KW-0472">Membrane</keyword>
<dbReference type="EMBL" id="FMSH01000173">
    <property type="protein sequence ID" value="SCU75810.1"/>
    <property type="molecule type" value="Genomic_DNA"/>
</dbReference>
<dbReference type="RefSeq" id="WP_340524685.1">
    <property type="nucleotide sequence ID" value="NZ_FMSH01000173.1"/>
</dbReference>